<proteinExistence type="predicted"/>
<reference evidence="1" key="2">
    <citation type="submission" date="2015-06" db="UniProtKB">
        <authorList>
            <consortium name="EnsemblPlants"/>
        </authorList>
    </citation>
    <scope>IDENTIFICATION</scope>
    <source>
        <strain evidence="1">DM1-3 516 R44</strain>
    </source>
</reference>
<evidence type="ECO:0000313" key="1">
    <source>
        <dbReference type="EnsemblPlants" id="PGSC0003DMT400051720"/>
    </source>
</evidence>
<dbReference type="InParanoid" id="M1BS40"/>
<dbReference type="EnsemblPlants" id="PGSC0003DMT400051720">
    <property type="protein sequence ID" value="PGSC0003DMT400051720"/>
    <property type="gene ID" value="PGSC0003DMG400020081"/>
</dbReference>
<keyword evidence="2" id="KW-1185">Reference proteome</keyword>
<dbReference type="Proteomes" id="UP000011115">
    <property type="component" value="Unassembled WGS sequence"/>
</dbReference>
<organism evidence="1 2">
    <name type="scientific">Solanum tuberosum</name>
    <name type="common">Potato</name>
    <dbReference type="NCBI Taxonomy" id="4113"/>
    <lineage>
        <taxon>Eukaryota</taxon>
        <taxon>Viridiplantae</taxon>
        <taxon>Streptophyta</taxon>
        <taxon>Embryophyta</taxon>
        <taxon>Tracheophyta</taxon>
        <taxon>Spermatophyta</taxon>
        <taxon>Magnoliopsida</taxon>
        <taxon>eudicotyledons</taxon>
        <taxon>Gunneridae</taxon>
        <taxon>Pentapetalae</taxon>
        <taxon>asterids</taxon>
        <taxon>lamiids</taxon>
        <taxon>Solanales</taxon>
        <taxon>Solanaceae</taxon>
        <taxon>Solanoideae</taxon>
        <taxon>Solaneae</taxon>
        <taxon>Solanum</taxon>
    </lineage>
</organism>
<evidence type="ECO:0000313" key="2">
    <source>
        <dbReference type="Proteomes" id="UP000011115"/>
    </source>
</evidence>
<reference evidence="2" key="1">
    <citation type="journal article" date="2011" name="Nature">
        <title>Genome sequence and analysis of the tuber crop potato.</title>
        <authorList>
            <consortium name="The Potato Genome Sequencing Consortium"/>
        </authorList>
    </citation>
    <scope>NUCLEOTIDE SEQUENCE [LARGE SCALE GENOMIC DNA]</scope>
    <source>
        <strain evidence="2">cv. DM1-3 516 R44</strain>
    </source>
</reference>
<name>M1BS40_SOLTU</name>
<dbReference type="AlphaFoldDB" id="M1BS40"/>
<dbReference type="HOGENOM" id="CLU_2610712_0_0_1"/>
<protein>
    <submittedName>
        <fullName evidence="1">Uncharacterized protein</fullName>
    </submittedName>
</protein>
<dbReference type="PaxDb" id="4113-PGSC0003DMT400051720"/>
<sequence length="79" mass="8953">MSSVFTRAATSPNGVNNSVKIYGKQQRQYAAFFRHLPHSLDNSYESHRSSRNLVVVLESCFSAHCSPFAARKEDLVNEY</sequence>
<accession>M1BS40</accession>
<dbReference type="Gramene" id="PGSC0003DMT400051720">
    <property type="protein sequence ID" value="PGSC0003DMT400051720"/>
    <property type="gene ID" value="PGSC0003DMG400020081"/>
</dbReference>